<sequence length="221" mass="25525">MEEKSVIKFSHCQKDIFCFFIPEKCPECGVSFSSGRLEEAPIRIPNPFSNGHKTPCCFLVAPAEENNLREFDGGSDLHTGITDTNGVVFNYTKPGVRQDQRGWEMCISIPLIQPDMFNLLNQWDQYLNKFSDAEMWDPAYKRFNKETHNCYNYTLMFLNRVLATQGKGSLTKDQFTQSFVLPKIKRACKYTTMCREISQNYFYIADSPVRVMEEERGGEKA</sequence>
<dbReference type="EMBL" id="FR908283">
    <property type="protein sequence ID" value="CDQ87999.1"/>
    <property type="molecule type" value="Genomic_DNA"/>
</dbReference>
<reference evidence="3" key="2">
    <citation type="submission" date="2014-03" db="EMBL/GenBank/DDBJ databases">
        <authorList>
            <person name="Genoscope - CEA"/>
        </authorList>
    </citation>
    <scope>NUCLEOTIDE SEQUENCE</scope>
</reference>
<protein>
    <recommendedName>
        <fullName evidence="5">MKRN2 opposite strand protein</fullName>
    </recommendedName>
</protein>
<gene>
    <name evidence="3" type="ORF">GSONMT00004306001</name>
</gene>
<dbReference type="Pfam" id="PF22795">
    <property type="entry name" value="DUF4796_N"/>
    <property type="match status" value="1"/>
</dbReference>
<organism evidence="3 4">
    <name type="scientific">Oncorhynchus mykiss</name>
    <name type="common">Rainbow trout</name>
    <name type="synonym">Salmo gairdneri</name>
    <dbReference type="NCBI Taxonomy" id="8022"/>
    <lineage>
        <taxon>Eukaryota</taxon>
        <taxon>Metazoa</taxon>
        <taxon>Chordata</taxon>
        <taxon>Craniata</taxon>
        <taxon>Vertebrata</taxon>
        <taxon>Euteleostomi</taxon>
        <taxon>Actinopterygii</taxon>
        <taxon>Neopterygii</taxon>
        <taxon>Teleostei</taxon>
        <taxon>Protacanthopterygii</taxon>
        <taxon>Salmoniformes</taxon>
        <taxon>Salmonidae</taxon>
        <taxon>Salmoninae</taxon>
        <taxon>Oncorhynchus</taxon>
    </lineage>
</organism>
<dbReference type="InterPro" id="IPR032016">
    <property type="entry name" value="MKRN2OS-like"/>
</dbReference>
<evidence type="ECO:0000313" key="4">
    <source>
        <dbReference type="Proteomes" id="UP000193380"/>
    </source>
</evidence>
<reference evidence="3" key="1">
    <citation type="journal article" date="2014" name="Nat. Commun.">
        <title>The rainbow trout genome provides novel insights into evolution after whole-genome duplication in vertebrates.</title>
        <authorList>
            <person name="Berthelot C."/>
            <person name="Brunet F."/>
            <person name="Chalopin D."/>
            <person name="Juanchich A."/>
            <person name="Bernard M."/>
            <person name="Noel B."/>
            <person name="Bento P."/>
            <person name="Da Silva C."/>
            <person name="Labadie K."/>
            <person name="Alberti A."/>
            <person name="Aury J.M."/>
            <person name="Louis A."/>
            <person name="Dehais P."/>
            <person name="Bardou P."/>
            <person name="Montfort J."/>
            <person name="Klopp C."/>
            <person name="Cabau C."/>
            <person name="Gaspin C."/>
            <person name="Thorgaard G.H."/>
            <person name="Boussaha M."/>
            <person name="Quillet E."/>
            <person name="Guyomard R."/>
            <person name="Galiana D."/>
            <person name="Bobe J."/>
            <person name="Volff J.N."/>
            <person name="Genet C."/>
            <person name="Wincker P."/>
            <person name="Jaillon O."/>
            <person name="Roest Crollius H."/>
            <person name="Guiguen Y."/>
        </authorList>
    </citation>
    <scope>NUCLEOTIDE SEQUENCE [LARGE SCALE GENOMIC DNA]</scope>
</reference>
<accession>A0A060YF06</accession>
<dbReference type="InterPro" id="IPR053922">
    <property type="entry name" value="MKRN2OS-like_N"/>
</dbReference>
<dbReference type="AlphaFoldDB" id="A0A060YF06"/>
<dbReference type="PANTHER" id="PTHR33963:SF2">
    <property type="entry name" value="MKRN2 OPPOSITE STRAND PROTEIN"/>
    <property type="match status" value="1"/>
</dbReference>
<evidence type="ECO:0008006" key="5">
    <source>
        <dbReference type="Google" id="ProtNLM"/>
    </source>
</evidence>
<dbReference type="PANTHER" id="PTHR33963">
    <property type="entry name" value="MKRN2 OPPOSITE STRAND PROTEIN"/>
    <property type="match status" value="1"/>
</dbReference>
<evidence type="ECO:0000259" key="1">
    <source>
        <dbReference type="Pfam" id="PF16044"/>
    </source>
</evidence>
<feature type="domain" description="MKRN2 opposite strand protein-like C-terminal" evidence="1">
    <location>
        <begin position="41"/>
        <end position="197"/>
    </location>
</feature>
<evidence type="ECO:0000259" key="2">
    <source>
        <dbReference type="Pfam" id="PF22795"/>
    </source>
</evidence>
<dbReference type="Pfam" id="PF16044">
    <property type="entry name" value="DUF4796_C"/>
    <property type="match status" value="1"/>
</dbReference>
<feature type="domain" description="MKRN2 opposite strand protein-like N-terminal" evidence="2">
    <location>
        <begin position="4"/>
        <end position="29"/>
    </location>
</feature>
<dbReference type="InterPro" id="IPR053921">
    <property type="entry name" value="MKRN2OS-like_C"/>
</dbReference>
<name>A0A060YF06_ONCMY</name>
<evidence type="ECO:0000313" key="3">
    <source>
        <dbReference type="EMBL" id="CDQ87999.1"/>
    </source>
</evidence>
<proteinExistence type="predicted"/>
<dbReference type="Proteomes" id="UP000193380">
    <property type="component" value="Unassembled WGS sequence"/>
</dbReference>
<dbReference type="PaxDb" id="8022-A0A060YF06"/>
<dbReference type="OrthoDB" id="10065749at2759"/>